<accession>A0A846MW84</accession>
<name>A0A846MW84_9PROT</name>
<evidence type="ECO:0000313" key="2">
    <source>
        <dbReference type="Proteomes" id="UP000570514"/>
    </source>
</evidence>
<dbReference type="Proteomes" id="UP000570514">
    <property type="component" value="Unassembled WGS sequence"/>
</dbReference>
<keyword evidence="2" id="KW-1185">Reference proteome</keyword>
<reference evidence="1 2" key="1">
    <citation type="submission" date="2020-03" db="EMBL/GenBank/DDBJ databases">
        <title>Genomic Encyclopedia of Type Strains, Phase IV (KMG-IV): sequencing the most valuable type-strain genomes for metagenomic binning, comparative biology and taxonomic classification.</title>
        <authorList>
            <person name="Goeker M."/>
        </authorList>
    </citation>
    <scope>NUCLEOTIDE SEQUENCE [LARGE SCALE GENOMIC DNA]</scope>
    <source>
        <strain evidence="1 2">DSM 19867</strain>
    </source>
</reference>
<sequence length="61" mass="6741">MIAESNKVLDASSDDWLALDFAETRPGRTRLLAWTIAHPVKTLIIANTVLWCPVLSAMIFG</sequence>
<protein>
    <submittedName>
        <fullName evidence="1">Uncharacterized protein</fullName>
    </submittedName>
</protein>
<organism evidence="1 2">
    <name type="scientific">Rhizomicrobium palustre</name>
    <dbReference type="NCBI Taxonomy" id="189966"/>
    <lineage>
        <taxon>Bacteria</taxon>
        <taxon>Pseudomonadati</taxon>
        <taxon>Pseudomonadota</taxon>
        <taxon>Alphaproteobacteria</taxon>
        <taxon>Micropepsales</taxon>
        <taxon>Micropepsaceae</taxon>
        <taxon>Rhizomicrobium</taxon>
    </lineage>
</organism>
<gene>
    <name evidence="1" type="ORF">FHS83_000807</name>
</gene>
<comment type="caution">
    <text evidence="1">The sequence shown here is derived from an EMBL/GenBank/DDBJ whole genome shotgun (WGS) entry which is preliminary data.</text>
</comment>
<proteinExistence type="predicted"/>
<dbReference type="RefSeq" id="WP_167081168.1">
    <property type="nucleotide sequence ID" value="NZ_BAAADC010000001.1"/>
</dbReference>
<dbReference type="AlphaFoldDB" id="A0A846MW84"/>
<dbReference type="EMBL" id="JAASRM010000001">
    <property type="protein sequence ID" value="NIK87489.1"/>
    <property type="molecule type" value="Genomic_DNA"/>
</dbReference>
<evidence type="ECO:0000313" key="1">
    <source>
        <dbReference type="EMBL" id="NIK87489.1"/>
    </source>
</evidence>